<dbReference type="Gene3D" id="2.130.10.10">
    <property type="entry name" value="YVTN repeat-like/Quinoprotein amine dehydrogenase"/>
    <property type="match status" value="2"/>
</dbReference>
<dbReference type="OMA" id="TGCADTY"/>
<dbReference type="InterPro" id="IPR015943">
    <property type="entry name" value="WD40/YVTN_repeat-like_dom_sf"/>
</dbReference>
<gene>
    <name evidence="4" type="ORF">SJAG_00091</name>
</gene>
<dbReference type="PROSITE" id="PS50294">
    <property type="entry name" value="WD_REPEATS_REGION"/>
    <property type="match status" value="2"/>
</dbReference>
<name>B6JUZ2_SCHJY</name>
<dbReference type="OrthoDB" id="6262491at2759"/>
<keyword evidence="1 3" id="KW-0853">WD repeat</keyword>
<dbReference type="PANTHER" id="PTHR22847:SF637">
    <property type="entry name" value="WD REPEAT DOMAIN 5B"/>
    <property type="match status" value="1"/>
</dbReference>
<sequence>MSSETRFSCADKVCQLKGKILNLELDLTTPQRKVFPRVFVCAASHICYLYDLEEETLCKTYRGHNGPVTCCQVEKLTDQKRHLFTGSWDKTIKKWDIRTGECVETLFGHSDYVRSLLLLQDLGLLVSGSSNGELFVWDLNQTPTKCLHVLKGHTRGVECIVREPGSCVIWTCGGESSIRCWSISRESVQPIDDAFWGHQSNVYSLVFDTMNDGSVWTASADSTVREWSLYPQLREETKLEHSEHCTDVLQWPCSIVVTACRDGSIHLWNGSGGECLRTLHGHSDKVTKLLKWKNLLLSGSLDTTIAIWDVPRILEGRSIVKPTDSNSQNADDILTAEELAELEELMSDE</sequence>
<feature type="repeat" description="WD" evidence="3">
    <location>
        <begin position="279"/>
        <end position="310"/>
    </location>
</feature>
<dbReference type="SUPFAM" id="SSF50978">
    <property type="entry name" value="WD40 repeat-like"/>
    <property type="match status" value="1"/>
</dbReference>
<evidence type="ECO:0000313" key="4">
    <source>
        <dbReference type="EMBL" id="EEB05096.1"/>
    </source>
</evidence>
<accession>B6JUZ2</accession>
<dbReference type="PROSITE" id="PS50082">
    <property type="entry name" value="WD_REPEATS_2"/>
    <property type="match status" value="4"/>
</dbReference>
<dbReference type="PANTHER" id="PTHR22847">
    <property type="entry name" value="WD40 REPEAT PROTEIN"/>
    <property type="match status" value="1"/>
</dbReference>
<feature type="repeat" description="WD" evidence="3">
    <location>
        <begin position="106"/>
        <end position="140"/>
    </location>
</feature>
<dbReference type="GeneID" id="7051041"/>
<evidence type="ECO:0000256" key="1">
    <source>
        <dbReference type="ARBA" id="ARBA00022574"/>
    </source>
</evidence>
<dbReference type="VEuPathDB" id="FungiDB:SJAG_00091"/>
<dbReference type="JaponicusDB" id="SJAG_00091"/>
<dbReference type="InterPro" id="IPR019775">
    <property type="entry name" value="WD40_repeat_CS"/>
</dbReference>
<dbReference type="PROSITE" id="PS00678">
    <property type="entry name" value="WD_REPEATS_1"/>
    <property type="match status" value="2"/>
</dbReference>
<dbReference type="InterPro" id="IPR020472">
    <property type="entry name" value="WD40_PAC1"/>
</dbReference>
<reference evidence="4 5" key="1">
    <citation type="journal article" date="2011" name="Science">
        <title>Comparative functional genomics of the fission yeasts.</title>
        <authorList>
            <person name="Rhind N."/>
            <person name="Chen Z."/>
            <person name="Yassour M."/>
            <person name="Thompson D.A."/>
            <person name="Haas B.J."/>
            <person name="Habib N."/>
            <person name="Wapinski I."/>
            <person name="Roy S."/>
            <person name="Lin M.F."/>
            <person name="Heiman D.I."/>
            <person name="Young S.K."/>
            <person name="Furuya K."/>
            <person name="Guo Y."/>
            <person name="Pidoux A."/>
            <person name="Chen H.M."/>
            <person name="Robbertse B."/>
            <person name="Goldberg J.M."/>
            <person name="Aoki K."/>
            <person name="Bayne E.H."/>
            <person name="Berlin A.M."/>
            <person name="Desjardins C.A."/>
            <person name="Dobbs E."/>
            <person name="Dukaj L."/>
            <person name="Fan L."/>
            <person name="FitzGerald M.G."/>
            <person name="French C."/>
            <person name="Gujja S."/>
            <person name="Hansen K."/>
            <person name="Keifenheim D."/>
            <person name="Levin J.Z."/>
            <person name="Mosher R.A."/>
            <person name="Mueller C.A."/>
            <person name="Pfiffner J."/>
            <person name="Priest M."/>
            <person name="Russ C."/>
            <person name="Smialowska A."/>
            <person name="Swoboda P."/>
            <person name="Sykes S.M."/>
            <person name="Vaughn M."/>
            <person name="Vengrova S."/>
            <person name="Yoder R."/>
            <person name="Zeng Q."/>
            <person name="Allshire R."/>
            <person name="Baulcombe D."/>
            <person name="Birren B.W."/>
            <person name="Brown W."/>
            <person name="Ekwall K."/>
            <person name="Kellis M."/>
            <person name="Leatherwood J."/>
            <person name="Levin H."/>
            <person name="Margalit H."/>
            <person name="Martienssen R."/>
            <person name="Nieduszynski C.A."/>
            <person name="Spatafora J.W."/>
            <person name="Friedman N."/>
            <person name="Dalgaard J.Z."/>
            <person name="Baumann P."/>
            <person name="Niki H."/>
            <person name="Regev A."/>
            <person name="Nusbaum C."/>
        </authorList>
    </citation>
    <scope>NUCLEOTIDE SEQUENCE [LARGE SCALE GENOMIC DNA]</scope>
    <source>
        <strain evidence="5">yFS275 / FY16936</strain>
    </source>
</reference>
<protein>
    <submittedName>
        <fullName evidence="4">Fungal protein</fullName>
    </submittedName>
</protein>
<dbReference type="GO" id="GO:0005634">
    <property type="term" value="C:nucleus"/>
    <property type="evidence" value="ECO:0000318"/>
    <property type="project" value="GO_Central"/>
</dbReference>
<evidence type="ECO:0000256" key="3">
    <source>
        <dbReference type="PROSITE-ProRule" id="PRU00221"/>
    </source>
</evidence>
<dbReference type="GO" id="GO:1990234">
    <property type="term" value="C:transferase complex"/>
    <property type="evidence" value="ECO:0007669"/>
    <property type="project" value="UniProtKB-ARBA"/>
</dbReference>
<keyword evidence="5" id="KW-1185">Reference proteome</keyword>
<dbReference type="SMART" id="SM00320">
    <property type="entry name" value="WD40"/>
    <property type="match status" value="6"/>
</dbReference>
<proteinExistence type="predicted"/>
<dbReference type="HOGENOM" id="CLU_000288_57_4_1"/>
<dbReference type="Pfam" id="PF00400">
    <property type="entry name" value="WD40"/>
    <property type="match status" value="4"/>
</dbReference>
<dbReference type="EMBL" id="KE651166">
    <property type="protein sequence ID" value="EEB05096.1"/>
    <property type="molecule type" value="Genomic_DNA"/>
</dbReference>
<dbReference type="Proteomes" id="UP000001744">
    <property type="component" value="Unassembled WGS sequence"/>
</dbReference>
<evidence type="ECO:0000256" key="2">
    <source>
        <dbReference type="ARBA" id="ARBA00022737"/>
    </source>
</evidence>
<feature type="repeat" description="WD" evidence="3">
    <location>
        <begin position="195"/>
        <end position="229"/>
    </location>
</feature>
<dbReference type="InterPro" id="IPR001680">
    <property type="entry name" value="WD40_rpt"/>
</dbReference>
<dbReference type="AlphaFoldDB" id="B6JUZ2"/>
<dbReference type="STRING" id="402676.B6JUZ2"/>
<keyword evidence="2" id="KW-0677">Repeat</keyword>
<organism evidence="4 5">
    <name type="scientific">Schizosaccharomyces japonicus (strain yFS275 / FY16936)</name>
    <name type="common">Fission yeast</name>
    <dbReference type="NCBI Taxonomy" id="402676"/>
    <lineage>
        <taxon>Eukaryota</taxon>
        <taxon>Fungi</taxon>
        <taxon>Dikarya</taxon>
        <taxon>Ascomycota</taxon>
        <taxon>Taphrinomycotina</taxon>
        <taxon>Schizosaccharomycetes</taxon>
        <taxon>Schizosaccharomycetales</taxon>
        <taxon>Schizosaccharomycetaceae</taxon>
        <taxon>Schizosaccharomyces</taxon>
    </lineage>
</organism>
<dbReference type="InterPro" id="IPR036322">
    <property type="entry name" value="WD40_repeat_dom_sf"/>
</dbReference>
<feature type="repeat" description="WD" evidence="3">
    <location>
        <begin position="61"/>
        <end position="105"/>
    </location>
</feature>
<dbReference type="PRINTS" id="PR00320">
    <property type="entry name" value="GPROTEINBRPT"/>
</dbReference>
<evidence type="ECO:0000313" key="5">
    <source>
        <dbReference type="Proteomes" id="UP000001744"/>
    </source>
</evidence>
<dbReference type="eggNOG" id="KOG0274">
    <property type="taxonomic scope" value="Eukaryota"/>
</dbReference>
<dbReference type="RefSeq" id="XP_002171389.1">
    <property type="nucleotide sequence ID" value="XM_002171353.2"/>
</dbReference>